<organism evidence="2 3">
    <name type="scientific">Nemorincola caseinilytica</name>
    <dbReference type="NCBI Taxonomy" id="2054315"/>
    <lineage>
        <taxon>Bacteria</taxon>
        <taxon>Pseudomonadati</taxon>
        <taxon>Bacteroidota</taxon>
        <taxon>Chitinophagia</taxon>
        <taxon>Chitinophagales</taxon>
        <taxon>Chitinophagaceae</taxon>
        <taxon>Nemorincola</taxon>
    </lineage>
</organism>
<dbReference type="Proteomes" id="UP001500067">
    <property type="component" value="Unassembled WGS sequence"/>
</dbReference>
<comment type="caution">
    <text evidence="2">The sequence shown here is derived from an EMBL/GenBank/DDBJ whole genome shotgun (WGS) entry which is preliminary data.</text>
</comment>
<dbReference type="SUPFAM" id="SSF49373">
    <property type="entry name" value="Invasin/intimin cell-adhesion fragments"/>
    <property type="match status" value="3"/>
</dbReference>
<dbReference type="Gene3D" id="2.60.40.1080">
    <property type="match status" value="7"/>
</dbReference>
<feature type="domain" description="BIG2" evidence="1">
    <location>
        <begin position="1070"/>
        <end position="1146"/>
    </location>
</feature>
<feature type="domain" description="BIG2" evidence="1">
    <location>
        <begin position="698"/>
        <end position="778"/>
    </location>
</feature>
<feature type="domain" description="BIG2" evidence="1">
    <location>
        <begin position="1516"/>
        <end position="1594"/>
    </location>
</feature>
<feature type="domain" description="BIG2" evidence="1">
    <location>
        <begin position="1001"/>
        <end position="1069"/>
    </location>
</feature>
<feature type="domain" description="BIG2" evidence="1">
    <location>
        <begin position="848"/>
        <end position="926"/>
    </location>
</feature>
<dbReference type="EMBL" id="BAABFA010000011">
    <property type="protein sequence ID" value="GAA4466371.1"/>
    <property type="molecule type" value="Genomic_DNA"/>
</dbReference>
<dbReference type="InterPro" id="IPR008964">
    <property type="entry name" value="Invasin/intimin_cell_adhesion"/>
</dbReference>
<evidence type="ECO:0000313" key="2">
    <source>
        <dbReference type="EMBL" id="GAA4466371.1"/>
    </source>
</evidence>
<dbReference type="Pfam" id="PF02368">
    <property type="entry name" value="Big_2"/>
    <property type="match status" value="1"/>
</dbReference>
<accession>A0ABP8NJG5</accession>
<reference evidence="3" key="1">
    <citation type="journal article" date="2019" name="Int. J. Syst. Evol. Microbiol.">
        <title>The Global Catalogue of Microorganisms (GCM) 10K type strain sequencing project: providing services to taxonomists for standard genome sequencing and annotation.</title>
        <authorList>
            <consortium name="The Broad Institute Genomics Platform"/>
            <consortium name="The Broad Institute Genome Sequencing Center for Infectious Disease"/>
            <person name="Wu L."/>
            <person name="Ma J."/>
        </authorList>
    </citation>
    <scope>NUCLEOTIDE SEQUENCE [LARGE SCALE GENOMIC DNA]</scope>
    <source>
        <strain evidence="3">JCM 32105</strain>
    </source>
</reference>
<name>A0ABP8NJG5_9BACT</name>
<gene>
    <name evidence="2" type="ORF">GCM10023093_20420</name>
</gene>
<sequence>MNIESGAHVVATGAPHFVMEAGSFENNGSYHDDAGTFKASGGIIFTGSGTTQLYKLVVDNADHSLMNSLISVYDLTTLLSGSLDANAKLHVRSDVSPTARMEVTGVLTNDVIGIITRSTEPIGTCPSYTTDLSLNISGPAMVYQWQTSLDNVSWTDVPGATSATYTATITGNCYYRCYTTTNNSSYGQATSVVFQEFINSAAPISAPPSVCVGRTEVLSNPVPGGTWSSSTPAVGSISATGVVRGLSAGTTTIVYTNPYGCSSSAVMEVLAPPASITGTLSVNIEATTTLSSTTPDGLWSSSNEDVALADAMTGVVTGVSAGTANITYSMVTGCYTTAVVTVNNTTPITGASAVCAGSSITLSNATSGGTWSSLSSNVTVNASTGMVTGVTAGSATITYTAPAGWAVTAPIMVNALPEAITGTLSICAGTNTTLTSATAGQTWSSANEAIATVATGTPTTGIVTGLAAGSVNISYTNAAGCSRYATVTVNAIPAPISGSSEVCTGNTATYTSSGSGTWSSSAPAVGSISAGGVLTALSYGMTTVVYTNAASCTASKLVLVNESPAPITGTLLVNIAATTSLNSTTTGGTWFSSNTDVATVNTTGVVTGLTGGTATITYKKLTTGCYTTAIVTVNNSTPITGPSSVCVGSTITLGNATTGGTWSSPSSNVTVNASTGVVAGLASGTATVSYTAPTGWVVTTPIAVNAAPGTIGGTLSVCVGATTTLNSATAGQTWSSANETIATVATGTSTTGIVTGVAPGSVDISYTNAAGCSRYATVIVSETPAAIEGSNTVCVGSNTLYTNTTPGGTWVSSVTTYGTISAGGVLSGLSAGNTTLSYNMPGGCRTIKVVSVSAAPAAIGGTLSACVGTTTTLNSATAGQTWSSSNEAVATVVSSGSSTAIVTGVAAGTASISYANAAGCARVVTVTINSSPDPISGSNAICVGDVSSYTCATPGGTWSSSAGAVGTVSVDGALRGIAAGSLTLSYNMAGSCRSTKVVSVNAVPGAISGTLSVCEGANTTLGNATSGLTWSSADDSKATVVTASGLTGTVTGVSAGTVDISYTTAGGCASVVNVTVNTTPAAITGSNTACVGLPSNYANATPGGTWVSSNTAAGTITAAGVLTGVASGNTTLSYNMPGGCRATKVVTVNITPNGITGTLSVCIGATTTLTSTTAGQTWSTADGGIATVTTGTTTTGIVTGISAGAVNISYTNASGCYSYATVVVNAVPSTVTGSNSVCIGNTAMYTNTTSGGTWVSSTASVGTITTGGGALTGVAAGTTTVSYVAPGGCVSTKVVSVVAAPAAITGTLAACTSLTTTLTSTTAGQTWSSADETIATVATGTSTTGVVTGVAPGTVNISYTNASGCVRMVNVTINSSPAAISGPTGVCLGSTATYTNTTPGGTWSSSTGAVGTITPGGGVLSTFNAGSTTIYYNIPGGCRAAQVVSVNTAPAAITGTTGLCVNNTTSLGSTTASQIWSSGDATVATVVASGANNAVVTGVAPGTAVISYAFSGGCARTTTVVVSPAVLPIVGDNLVCISGGTVTLSNATGGGTWISSVTSRATINSTTGAITALTAGTTVITYRISNTCFNTTIVTVNAAMATTTGPTAVCVGSDITLANTTTGGTWTSSNASLGSVDAGTGVVRGVANGTVNITYALSTGCVRTKPVTINAVPASITGSLNLTVGQTSTLGCATTGGTWLSSSSGIASIGSSTGVMTAVSAGAATITYRLTATGCFSTAPASISTLRPAVIGGPSIAHIKIYPNPTSRYVSIEAPVNGTFVVYAMDGKRVGVYNVVTPVTAISLPGDLAAGMYTCRFEGEDGSNSMITLVYTPQ</sequence>
<protein>
    <recommendedName>
        <fullName evidence="1">BIG2 domain-containing protein</fullName>
    </recommendedName>
</protein>
<feature type="domain" description="BIG2" evidence="1">
    <location>
        <begin position="1218"/>
        <end position="1295"/>
    </location>
</feature>
<feature type="domain" description="BIG2" evidence="1">
    <location>
        <begin position="1663"/>
        <end position="1736"/>
    </location>
</feature>
<dbReference type="InterPro" id="IPR003343">
    <property type="entry name" value="Big_2"/>
</dbReference>
<evidence type="ECO:0000259" key="1">
    <source>
        <dbReference type="SMART" id="SM00635"/>
    </source>
</evidence>
<feature type="domain" description="BIG2" evidence="1">
    <location>
        <begin position="556"/>
        <end position="628"/>
    </location>
</feature>
<feature type="domain" description="BIG2" evidence="1">
    <location>
        <begin position="269"/>
        <end position="337"/>
    </location>
</feature>
<feature type="domain" description="BIG2" evidence="1">
    <location>
        <begin position="1442"/>
        <end position="1515"/>
    </location>
</feature>
<evidence type="ECO:0000313" key="3">
    <source>
        <dbReference type="Proteomes" id="UP001500067"/>
    </source>
</evidence>
<keyword evidence="3" id="KW-1185">Reference proteome</keyword>
<proteinExistence type="predicted"/>
<feature type="domain" description="BIG2" evidence="1">
    <location>
        <begin position="199"/>
        <end position="267"/>
    </location>
</feature>
<dbReference type="SMART" id="SM00635">
    <property type="entry name" value="BID_2"/>
    <property type="match status" value="11"/>
</dbReference>